<protein>
    <recommendedName>
        <fullName evidence="9">H15 domain-containing protein</fullName>
    </recommendedName>
</protein>
<dbReference type="GO" id="GO:0000786">
    <property type="term" value="C:nucleosome"/>
    <property type="evidence" value="ECO:0007669"/>
    <property type="project" value="InterPro"/>
</dbReference>
<dbReference type="OrthoDB" id="10069608at2759"/>
<dbReference type="Pfam" id="PF15299">
    <property type="entry name" value="ALS2CR8"/>
    <property type="match status" value="1"/>
</dbReference>
<dbReference type="PROSITE" id="PS51504">
    <property type="entry name" value="H15"/>
    <property type="match status" value="1"/>
</dbReference>
<keyword evidence="5 7" id="KW-0238">DNA-binding</keyword>
<dbReference type="PANTHER" id="PTHR11467">
    <property type="entry name" value="HISTONE H1"/>
    <property type="match status" value="1"/>
</dbReference>
<keyword evidence="6 7" id="KW-0539">Nucleus</keyword>
<evidence type="ECO:0000256" key="3">
    <source>
        <dbReference type="ARBA" id="ARBA00004286"/>
    </source>
</evidence>
<evidence type="ECO:0000256" key="8">
    <source>
        <dbReference type="SAM" id="MobiDB-lite"/>
    </source>
</evidence>
<dbReference type="SMART" id="SM00526">
    <property type="entry name" value="H15"/>
    <property type="match status" value="1"/>
</dbReference>
<name>A0A8S9XZS7_APOLU</name>
<dbReference type="GO" id="GO:0030261">
    <property type="term" value="P:chromosome condensation"/>
    <property type="evidence" value="ECO:0007669"/>
    <property type="project" value="TreeGrafter"/>
</dbReference>
<comment type="function">
    <text evidence="1">Histones H1 are necessary for the condensation of nucleosome chains into higher-order structures.</text>
</comment>
<dbReference type="CDD" id="cd00073">
    <property type="entry name" value="H15"/>
    <property type="match status" value="1"/>
</dbReference>
<gene>
    <name evidence="10" type="ORF">GE061_009166</name>
</gene>
<evidence type="ECO:0000256" key="6">
    <source>
        <dbReference type="ARBA" id="ARBA00023242"/>
    </source>
</evidence>
<comment type="subcellular location">
    <subcellularLocation>
        <location evidence="3">Chromosome</location>
    </subcellularLocation>
    <subcellularLocation>
        <location evidence="2 7">Nucleus</location>
    </subcellularLocation>
</comment>
<feature type="compositionally biased region" description="Basic residues" evidence="8">
    <location>
        <begin position="293"/>
        <end position="315"/>
    </location>
</feature>
<reference evidence="10" key="1">
    <citation type="journal article" date="2021" name="Mol. Ecol. Resour.">
        <title>Apolygus lucorum genome provides insights into omnivorousness and mesophyll feeding.</title>
        <authorList>
            <person name="Liu Y."/>
            <person name="Liu H."/>
            <person name="Wang H."/>
            <person name="Huang T."/>
            <person name="Liu B."/>
            <person name="Yang B."/>
            <person name="Yin L."/>
            <person name="Li B."/>
            <person name="Zhang Y."/>
            <person name="Zhang S."/>
            <person name="Jiang F."/>
            <person name="Zhang X."/>
            <person name="Ren Y."/>
            <person name="Wang B."/>
            <person name="Wang S."/>
            <person name="Lu Y."/>
            <person name="Wu K."/>
            <person name="Fan W."/>
            <person name="Wang G."/>
        </authorList>
    </citation>
    <scope>NUCLEOTIDE SEQUENCE</scope>
    <source>
        <strain evidence="10">12Hb</strain>
    </source>
</reference>
<comment type="similarity">
    <text evidence="7">Belongs to the histone H1/H5 family.</text>
</comment>
<evidence type="ECO:0000256" key="2">
    <source>
        <dbReference type="ARBA" id="ARBA00004123"/>
    </source>
</evidence>
<evidence type="ECO:0000256" key="1">
    <source>
        <dbReference type="ARBA" id="ARBA00002809"/>
    </source>
</evidence>
<dbReference type="GO" id="GO:0003700">
    <property type="term" value="F:DNA-binding transcription factor activity"/>
    <property type="evidence" value="ECO:0007669"/>
    <property type="project" value="InterPro"/>
</dbReference>
<dbReference type="SUPFAM" id="SSF46785">
    <property type="entry name" value="Winged helix' DNA-binding domain"/>
    <property type="match status" value="1"/>
</dbReference>
<evidence type="ECO:0000313" key="10">
    <source>
        <dbReference type="EMBL" id="KAF6214423.1"/>
    </source>
</evidence>
<keyword evidence="11" id="KW-1185">Reference proteome</keyword>
<dbReference type="GO" id="GO:0030527">
    <property type="term" value="F:structural constituent of chromatin"/>
    <property type="evidence" value="ECO:0007669"/>
    <property type="project" value="InterPro"/>
</dbReference>
<evidence type="ECO:0000256" key="5">
    <source>
        <dbReference type="ARBA" id="ARBA00023125"/>
    </source>
</evidence>
<dbReference type="InterPro" id="IPR036390">
    <property type="entry name" value="WH_DNA-bd_sf"/>
</dbReference>
<dbReference type="GO" id="GO:0006334">
    <property type="term" value="P:nucleosome assembly"/>
    <property type="evidence" value="ECO:0007669"/>
    <property type="project" value="InterPro"/>
</dbReference>
<feature type="region of interest" description="Disordered" evidence="8">
    <location>
        <begin position="275"/>
        <end position="333"/>
    </location>
</feature>
<keyword evidence="4 7" id="KW-0158">Chromosome</keyword>
<dbReference type="InterPro" id="IPR005818">
    <property type="entry name" value="Histone_H1/H5_H15"/>
</dbReference>
<proteinExistence type="inferred from homology"/>
<dbReference type="GO" id="GO:0005634">
    <property type="term" value="C:nucleus"/>
    <property type="evidence" value="ECO:0007669"/>
    <property type="project" value="UniProtKB-SubCell"/>
</dbReference>
<dbReference type="InterPro" id="IPR036388">
    <property type="entry name" value="WH-like_DNA-bd_sf"/>
</dbReference>
<dbReference type="AlphaFoldDB" id="A0A8S9XZS7"/>
<feature type="compositionally biased region" description="Low complexity" evidence="8">
    <location>
        <begin position="195"/>
        <end position="211"/>
    </location>
</feature>
<dbReference type="Proteomes" id="UP000466442">
    <property type="component" value="Unassembled WGS sequence"/>
</dbReference>
<dbReference type="Pfam" id="PF00538">
    <property type="entry name" value="Linker_histone"/>
    <property type="match status" value="1"/>
</dbReference>
<evidence type="ECO:0000256" key="7">
    <source>
        <dbReference type="RuleBase" id="RU003894"/>
    </source>
</evidence>
<dbReference type="GO" id="GO:0031492">
    <property type="term" value="F:nucleosomal DNA binding"/>
    <property type="evidence" value="ECO:0007669"/>
    <property type="project" value="TreeGrafter"/>
</dbReference>
<evidence type="ECO:0000313" key="11">
    <source>
        <dbReference type="Proteomes" id="UP000466442"/>
    </source>
</evidence>
<feature type="compositionally biased region" description="Basic residues" evidence="8">
    <location>
        <begin position="323"/>
        <end position="333"/>
    </location>
</feature>
<dbReference type="PANTHER" id="PTHR11467:SF20">
    <property type="entry name" value="H15 DOMAIN-CONTAINING PROTEIN-RELATED"/>
    <property type="match status" value="1"/>
</dbReference>
<organism evidence="10 11">
    <name type="scientific">Apolygus lucorum</name>
    <name type="common">Small green plant bug</name>
    <name type="synonym">Lygocoris lucorum</name>
    <dbReference type="NCBI Taxonomy" id="248454"/>
    <lineage>
        <taxon>Eukaryota</taxon>
        <taxon>Metazoa</taxon>
        <taxon>Ecdysozoa</taxon>
        <taxon>Arthropoda</taxon>
        <taxon>Hexapoda</taxon>
        <taxon>Insecta</taxon>
        <taxon>Pterygota</taxon>
        <taxon>Neoptera</taxon>
        <taxon>Paraneoptera</taxon>
        <taxon>Hemiptera</taxon>
        <taxon>Heteroptera</taxon>
        <taxon>Panheteroptera</taxon>
        <taxon>Cimicomorpha</taxon>
        <taxon>Miridae</taxon>
        <taxon>Mirini</taxon>
        <taxon>Apolygus</taxon>
    </lineage>
</organism>
<feature type="region of interest" description="Disordered" evidence="8">
    <location>
        <begin position="192"/>
        <end position="220"/>
    </location>
</feature>
<dbReference type="PRINTS" id="PR00624">
    <property type="entry name" value="HISTONEH5"/>
</dbReference>
<feature type="domain" description="H15" evidence="9">
    <location>
        <begin position="215"/>
        <end position="289"/>
    </location>
</feature>
<dbReference type="EMBL" id="WIXP02000002">
    <property type="protein sequence ID" value="KAF6214423.1"/>
    <property type="molecule type" value="Genomic_DNA"/>
</dbReference>
<accession>A0A8S9XZS7</accession>
<dbReference type="InterPro" id="IPR029309">
    <property type="entry name" value="CaRF"/>
</dbReference>
<evidence type="ECO:0000259" key="9">
    <source>
        <dbReference type="PROSITE" id="PS51504"/>
    </source>
</evidence>
<comment type="caution">
    <text evidence="10">The sequence shown here is derived from an EMBL/GenBank/DDBJ whole genome shotgun (WGS) entry which is preliminary data.</text>
</comment>
<dbReference type="Gene3D" id="1.10.10.10">
    <property type="entry name" value="Winged helix-like DNA-binding domain superfamily/Winged helix DNA-binding domain"/>
    <property type="match status" value="1"/>
</dbReference>
<dbReference type="GO" id="GO:0003690">
    <property type="term" value="F:double-stranded DNA binding"/>
    <property type="evidence" value="ECO:0007669"/>
    <property type="project" value="TreeGrafter"/>
</dbReference>
<sequence length="333" mass="37008">MSFAVRNSQVNVAARLLWTCKDIEYFGKPFQVLKRTKLECKYGMIRKPADENSAKFNHSFGKKKRNKPSKKTGCPAVMKITEIILYPEFAIDTSIEKNVANVERMKMKELRQTLDTTADVPTEKRYFITVSKPSDHNHSVWISPLTQPLKPQLKTPKKKKVKAKETVPRELWLSTFISYLSSRYKHCKTMTETTASAPKAKSPKKAGGNAKTKPSHPPSATMVNAAIRTLKERGGSSLQAIKKYISSTYKVDAEKLAPFIRKYIKGAVTSGELVQTKGSGASGSFKLSGGMKKAVKPKAAKKEKKQPSKAKKAKKPPTAPKAPKPKKKAAKKK</sequence>
<dbReference type="InterPro" id="IPR005819">
    <property type="entry name" value="H1/H5"/>
</dbReference>
<dbReference type="GO" id="GO:0045910">
    <property type="term" value="P:negative regulation of DNA recombination"/>
    <property type="evidence" value="ECO:0007669"/>
    <property type="project" value="TreeGrafter"/>
</dbReference>
<dbReference type="FunFam" id="1.10.10.10:FF:000140">
    <property type="entry name" value="Histone H1.0"/>
    <property type="match status" value="1"/>
</dbReference>
<evidence type="ECO:0000256" key="4">
    <source>
        <dbReference type="ARBA" id="ARBA00022454"/>
    </source>
</evidence>